<evidence type="ECO:0000256" key="2">
    <source>
        <dbReference type="SAM" id="SignalP"/>
    </source>
</evidence>
<evidence type="ECO:0008006" key="5">
    <source>
        <dbReference type="Google" id="ProtNLM"/>
    </source>
</evidence>
<gene>
    <name evidence="3" type="ORF">ACI43T_08195</name>
</gene>
<proteinExistence type="predicted"/>
<evidence type="ECO:0000256" key="1">
    <source>
        <dbReference type="SAM" id="MobiDB-lite"/>
    </source>
</evidence>
<protein>
    <recommendedName>
        <fullName evidence="5">Lipoprotein</fullName>
    </recommendedName>
</protein>
<keyword evidence="4" id="KW-1185">Reference proteome</keyword>
<comment type="caution">
    <text evidence="3">The sequence shown here is derived from an EMBL/GenBank/DDBJ whole genome shotgun (WGS) entry which is preliminary data.</text>
</comment>
<keyword evidence="2" id="KW-0732">Signal</keyword>
<dbReference type="PROSITE" id="PS51257">
    <property type="entry name" value="PROKAR_LIPOPROTEIN"/>
    <property type="match status" value="1"/>
</dbReference>
<evidence type="ECO:0000313" key="3">
    <source>
        <dbReference type="EMBL" id="MFK7642470.1"/>
    </source>
</evidence>
<feature type="region of interest" description="Disordered" evidence="1">
    <location>
        <begin position="27"/>
        <end position="57"/>
    </location>
</feature>
<dbReference type="Proteomes" id="UP001621964">
    <property type="component" value="Unassembled WGS sequence"/>
</dbReference>
<sequence length="190" mass="19938">MNANLKLVLPALLAAATLSACSVFGDKSKSESKPAPAPAEQAAAQTPQNLPEPPTVNVDSIDARKEVAYKCGEESLSVMYGMKNNEVVVAQVKYREQVTPGLFRVTANTNDQNAFWGQGIAWIAGKADASNVDKVDGNMLTLRGAQTVNGKPQLVDQIVVKGCVLDKAATAKLNKSAAAKPASKGTKGKK</sequence>
<feature type="chain" id="PRO_5047385467" description="Lipoprotein" evidence="2">
    <location>
        <begin position="21"/>
        <end position="190"/>
    </location>
</feature>
<evidence type="ECO:0000313" key="4">
    <source>
        <dbReference type="Proteomes" id="UP001621964"/>
    </source>
</evidence>
<reference evidence="3 4" key="1">
    <citation type="submission" date="2024-11" db="EMBL/GenBank/DDBJ databases">
        <authorList>
            <person name="Mikucki A.G."/>
            <person name="Kahler C.M."/>
        </authorList>
    </citation>
    <scope>NUCLEOTIDE SEQUENCE [LARGE SCALE GENOMIC DNA]</scope>
    <source>
        <strain evidence="3 4">EXNM717</strain>
    </source>
</reference>
<accession>A0ABW8Q5M2</accession>
<feature type="signal peptide" evidence="2">
    <location>
        <begin position="1"/>
        <end position="20"/>
    </location>
</feature>
<dbReference type="RefSeq" id="WP_377082209.1">
    <property type="nucleotide sequence ID" value="NZ_JBJGEB010000007.1"/>
</dbReference>
<organism evidence="3 4">
    <name type="scientific">Neisseria oralis</name>
    <dbReference type="NCBI Taxonomy" id="1107316"/>
    <lineage>
        <taxon>Bacteria</taxon>
        <taxon>Pseudomonadati</taxon>
        <taxon>Pseudomonadota</taxon>
        <taxon>Betaproteobacteria</taxon>
        <taxon>Neisseriales</taxon>
        <taxon>Neisseriaceae</taxon>
        <taxon>Neisseria</taxon>
    </lineage>
</organism>
<dbReference type="EMBL" id="JBJGEB010000007">
    <property type="protein sequence ID" value="MFK7642470.1"/>
    <property type="molecule type" value="Genomic_DNA"/>
</dbReference>
<name>A0ABW8Q5M2_9NEIS</name>